<dbReference type="PANTHER" id="PTHR37530">
    <property type="entry name" value="OUTER MEMBRANE PROTEIN SLP"/>
    <property type="match status" value="1"/>
</dbReference>
<dbReference type="InterPro" id="IPR004658">
    <property type="entry name" value="OMP_Slp"/>
</dbReference>
<keyword evidence="3" id="KW-1185">Reference proteome</keyword>
<dbReference type="Proteomes" id="UP000198640">
    <property type="component" value="Unassembled WGS sequence"/>
</dbReference>
<feature type="chain" id="PRO_5011433415" evidence="1">
    <location>
        <begin position="25"/>
        <end position="184"/>
    </location>
</feature>
<dbReference type="PROSITE" id="PS51257">
    <property type="entry name" value="PROKAR_LIPOPROTEIN"/>
    <property type="match status" value="1"/>
</dbReference>
<dbReference type="RefSeq" id="WP_090413538.1">
    <property type="nucleotide sequence ID" value="NZ_FNOY01000020.1"/>
</dbReference>
<dbReference type="AlphaFoldDB" id="A0A1H3HJF9"/>
<organism evidence="2 3">
    <name type="scientific">Nitrosomonas halophila</name>
    <dbReference type="NCBI Taxonomy" id="44576"/>
    <lineage>
        <taxon>Bacteria</taxon>
        <taxon>Pseudomonadati</taxon>
        <taxon>Pseudomonadota</taxon>
        <taxon>Betaproteobacteria</taxon>
        <taxon>Nitrosomonadales</taxon>
        <taxon>Nitrosomonadaceae</taxon>
        <taxon>Nitrosomonas</taxon>
    </lineage>
</organism>
<gene>
    <name evidence="2" type="ORF">SAMN05421881_102029</name>
</gene>
<evidence type="ECO:0000313" key="2">
    <source>
        <dbReference type="EMBL" id="SDY15686.1"/>
    </source>
</evidence>
<keyword evidence="1" id="KW-0732">Signal</keyword>
<evidence type="ECO:0000313" key="3">
    <source>
        <dbReference type="Proteomes" id="UP000198640"/>
    </source>
</evidence>
<evidence type="ECO:0000256" key="1">
    <source>
        <dbReference type="SAM" id="SignalP"/>
    </source>
</evidence>
<accession>A0A1H3HJF9</accession>
<keyword evidence="2" id="KW-0449">Lipoprotein</keyword>
<proteinExistence type="predicted"/>
<dbReference type="GO" id="GO:0019867">
    <property type="term" value="C:outer membrane"/>
    <property type="evidence" value="ECO:0007669"/>
    <property type="project" value="InterPro"/>
</dbReference>
<dbReference type="STRING" id="44576.SAMN05421881_102029"/>
<name>A0A1H3HJF9_9PROT</name>
<protein>
    <submittedName>
        <fullName evidence="2">Outer membrane lipoprotein</fullName>
    </submittedName>
</protein>
<dbReference type="EMBL" id="FNOY01000020">
    <property type="protein sequence ID" value="SDY15686.1"/>
    <property type="molecule type" value="Genomic_DNA"/>
</dbReference>
<dbReference type="Pfam" id="PF03843">
    <property type="entry name" value="Slp"/>
    <property type="match status" value="1"/>
</dbReference>
<dbReference type="OrthoDB" id="5295757at2"/>
<reference evidence="2 3" key="1">
    <citation type="submission" date="2016-10" db="EMBL/GenBank/DDBJ databases">
        <authorList>
            <person name="de Groot N.N."/>
        </authorList>
    </citation>
    <scope>NUCLEOTIDE SEQUENCE [LARGE SCALE GENOMIC DNA]</scope>
    <source>
        <strain evidence="2 3">Nm1</strain>
    </source>
</reference>
<dbReference type="PANTHER" id="PTHR37530:SF1">
    <property type="entry name" value="OUTER MEMBRANE PROTEIN SLP"/>
    <property type="match status" value="1"/>
</dbReference>
<dbReference type="PIRSF" id="PIRSF004982">
    <property type="entry name" value="SlP"/>
    <property type="match status" value="1"/>
</dbReference>
<sequence>MKSYLLLFCLIWLAACTSMPPAIKDFPAMDIPYQLVSQDIDAYKDTPLRWGGTVIDVENETDSSLVQVLFYPLDRNGYPQINQTSDGRFAVETSEFVDPAIFTEDAEITVTGTLKGEIERMVGNKIIRIPLVSAAAIYLWPKDYRGRRYVGDQRYRYPPPYPYFGYYGHPFFYRGFYGPYGYWW</sequence>
<feature type="signal peptide" evidence="1">
    <location>
        <begin position="1"/>
        <end position="24"/>
    </location>
</feature>